<evidence type="ECO:0000313" key="2">
    <source>
        <dbReference type="Proteomes" id="UP000828251"/>
    </source>
</evidence>
<dbReference type="EMBL" id="JAIQCV010000008">
    <property type="protein sequence ID" value="KAH1075044.1"/>
    <property type="molecule type" value="Genomic_DNA"/>
</dbReference>
<name>A0A9D3V9L5_9ROSI</name>
<reference evidence="1 2" key="1">
    <citation type="journal article" date="2021" name="Plant Biotechnol. J.">
        <title>Multi-omics assisted identification of the key and species-specific regulatory components of drought-tolerant mechanisms in Gossypium stocksii.</title>
        <authorList>
            <person name="Yu D."/>
            <person name="Ke L."/>
            <person name="Zhang D."/>
            <person name="Wu Y."/>
            <person name="Sun Y."/>
            <person name="Mei J."/>
            <person name="Sun J."/>
            <person name="Sun Y."/>
        </authorList>
    </citation>
    <scope>NUCLEOTIDE SEQUENCE [LARGE SCALE GENOMIC DNA]</scope>
    <source>
        <strain evidence="2">cv. E1</strain>
        <tissue evidence="1">Leaf</tissue>
    </source>
</reference>
<sequence>MMVPLIIALGVDHSRLTPFVLRPQVVLVAAMGCLVQAENRSHCGPKDLRTSYGGHDTMNQWSRSLQPEIMEWKLSNFKRKRNSLPLFALTAAHGKRLGIAALRRAGAPTGLNKHSAGFDLGAFYNRWRMGCVVRGGWCLGAPQNCRVSGHGRCNSRLVLPWQRVGSSLQGLAVAFD</sequence>
<protein>
    <submittedName>
        <fullName evidence="1">Uncharacterized protein</fullName>
    </submittedName>
</protein>
<comment type="caution">
    <text evidence="1">The sequence shown here is derived from an EMBL/GenBank/DDBJ whole genome shotgun (WGS) entry which is preliminary data.</text>
</comment>
<evidence type="ECO:0000313" key="1">
    <source>
        <dbReference type="EMBL" id="KAH1075044.1"/>
    </source>
</evidence>
<organism evidence="1 2">
    <name type="scientific">Gossypium stocksii</name>
    <dbReference type="NCBI Taxonomy" id="47602"/>
    <lineage>
        <taxon>Eukaryota</taxon>
        <taxon>Viridiplantae</taxon>
        <taxon>Streptophyta</taxon>
        <taxon>Embryophyta</taxon>
        <taxon>Tracheophyta</taxon>
        <taxon>Spermatophyta</taxon>
        <taxon>Magnoliopsida</taxon>
        <taxon>eudicotyledons</taxon>
        <taxon>Gunneridae</taxon>
        <taxon>Pentapetalae</taxon>
        <taxon>rosids</taxon>
        <taxon>malvids</taxon>
        <taxon>Malvales</taxon>
        <taxon>Malvaceae</taxon>
        <taxon>Malvoideae</taxon>
        <taxon>Gossypium</taxon>
    </lineage>
</organism>
<keyword evidence="2" id="KW-1185">Reference proteome</keyword>
<accession>A0A9D3V9L5</accession>
<proteinExistence type="predicted"/>
<dbReference type="AlphaFoldDB" id="A0A9D3V9L5"/>
<gene>
    <name evidence="1" type="ORF">J1N35_027372</name>
</gene>
<dbReference type="Proteomes" id="UP000828251">
    <property type="component" value="Unassembled WGS sequence"/>
</dbReference>